<evidence type="ECO:0000256" key="1">
    <source>
        <dbReference type="ARBA" id="ARBA00004571"/>
    </source>
</evidence>
<keyword evidence="10 15" id="KW-0798">TonB box</keyword>
<evidence type="ECO:0000256" key="14">
    <source>
        <dbReference type="PROSITE-ProRule" id="PRU01360"/>
    </source>
</evidence>
<keyword evidence="8" id="KW-0408">Iron</keyword>
<keyword evidence="19" id="KW-1185">Reference proteome</keyword>
<evidence type="ECO:0000256" key="13">
    <source>
        <dbReference type="ARBA" id="ARBA00023237"/>
    </source>
</evidence>
<keyword evidence="5" id="KW-0410">Iron transport</keyword>
<dbReference type="InterPro" id="IPR037066">
    <property type="entry name" value="Plug_dom_sf"/>
</dbReference>
<evidence type="ECO:0000313" key="18">
    <source>
        <dbReference type="EMBL" id="MDN5217299.1"/>
    </source>
</evidence>
<dbReference type="PANTHER" id="PTHR32552">
    <property type="entry name" value="FERRICHROME IRON RECEPTOR-RELATED"/>
    <property type="match status" value="1"/>
</dbReference>
<comment type="caution">
    <text evidence="18">The sequence shown here is derived from an EMBL/GenBank/DDBJ whole genome shotgun (WGS) entry which is preliminary data.</text>
</comment>
<organism evidence="18 19">
    <name type="scientific">Agaribacillus aureus</name>
    <dbReference type="NCBI Taxonomy" id="3051825"/>
    <lineage>
        <taxon>Bacteria</taxon>
        <taxon>Pseudomonadati</taxon>
        <taxon>Bacteroidota</taxon>
        <taxon>Cytophagia</taxon>
        <taxon>Cytophagales</taxon>
        <taxon>Splendidivirgaceae</taxon>
        <taxon>Agaribacillus</taxon>
    </lineage>
</organism>
<protein>
    <submittedName>
        <fullName evidence="18">TonB-dependent receptor</fullName>
    </submittedName>
</protein>
<dbReference type="Pfam" id="PF13715">
    <property type="entry name" value="CarbopepD_reg_2"/>
    <property type="match status" value="1"/>
</dbReference>
<comment type="similarity">
    <text evidence="2 14 15">Belongs to the TonB-dependent receptor family.</text>
</comment>
<evidence type="ECO:0000313" key="19">
    <source>
        <dbReference type="Proteomes" id="UP001172083"/>
    </source>
</evidence>
<dbReference type="InterPro" id="IPR010105">
    <property type="entry name" value="TonB_sidphr_rcpt"/>
</dbReference>
<keyword evidence="12 18" id="KW-0675">Receptor</keyword>
<dbReference type="InterPro" id="IPR036942">
    <property type="entry name" value="Beta-barrel_TonB_sf"/>
</dbReference>
<evidence type="ECO:0000256" key="8">
    <source>
        <dbReference type="ARBA" id="ARBA00023004"/>
    </source>
</evidence>
<comment type="subcellular location">
    <subcellularLocation>
        <location evidence="1 14">Cell outer membrane</location>
        <topology evidence="1 14">Multi-pass membrane protein</topology>
    </subcellularLocation>
</comment>
<evidence type="ECO:0000256" key="10">
    <source>
        <dbReference type="ARBA" id="ARBA00023077"/>
    </source>
</evidence>
<feature type="domain" description="TonB-dependent receptor-like beta-barrel" evidence="16">
    <location>
        <begin position="306"/>
        <end position="746"/>
    </location>
</feature>
<dbReference type="InterPro" id="IPR008969">
    <property type="entry name" value="CarboxyPept-like_regulatory"/>
</dbReference>
<proteinExistence type="inferred from homology"/>
<dbReference type="InterPro" id="IPR012910">
    <property type="entry name" value="Plug_dom"/>
</dbReference>
<feature type="domain" description="TonB-dependent receptor plug" evidence="17">
    <location>
        <begin position="134"/>
        <end position="230"/>
    </location>
</feature>
<dbReference type="Gene3D" id="2.170.130.10">
    <property type="entry name" value="TonB-dependent receptor, plug domain"/>
    <property type="match status" value="1"/>
</dbReference>
<evidence type="ECO:0000256" key="2">
    <source>
        <dbReference type="ARBA" id="ARBA00009810"/>
    </source>
</evidence>
<dbReference type="PANTHER" id="PTHR32552:SF68">
    <property type="entry name" value="FERRICHROME OUTER MEMBRANE TRANSPORTER_PHAGE RECEPTOR"/>
    <property type="match status" value="1"/>
</dbReference>
<evidence type="ECO:0000259" key="17">
    <source>
        <dbReference type="Pfam" id="PF07715"/>
    </source>
</evidence>
<reference evidence="18" key="1">
    <citation type="submission" date="2023-06" db="EMBL/GenBank/DDBJ databases">
        <title>Genomic of Agaribacillus aureum.</title>
        <authorList>
            <person name="Wang G."/>
        </authorList>
    </citation>
    <scope>NUCLEOTIDE SEQUENCE</scope>
    <source>
        <strain evidence="18">BMA12</strain>
    </source>
</reference>
<keyword evidence="7" id="KW-0732">Signal</keyword>
<evidence type="ECO:0000256" key="12">
    <source>
        <dbReference type="ARBA" id="ARBA00023170"/>
    </source>
</evidence>
<dbReference type="Pfam" id="PF00593">
    <property type="entry name" value="TonB_dep_Rec_b-barrel"/>
    <property type="match status" value="1"/>
</dbReference>
<evidence type="ECO:0000259" key="16">
    <source>
        <dbReference type="Pfam" id="PF00593"/>
    </source>
</evidence>
<sequence>MIRTFGTILLLGLFTNAVAQVGKVSGQVQTADKTGLPSASVYLKGTDLGGTTDNNGRYEFLSVKEGAYTLVISFVGFNDKEVKIKVTAGRETKVPTIFLDEDQRKLNEVVVEADLNPYIRVEPSQGLRVKTEIAKLPQNVQVVSNELIKDQQAISMMEGITRNVSGAQMIEHWGHFARINMRGFKLPAFRNGMNVEMPWGPLAEDMSMVERIEFVKGPAGFMLSAGEPGGFYNVVTKKPTKRTIREVSATAGSFNTFRGTVDLGGKINPSGRLQYRLNGMYQTQESHRDFEESNRYSIAPSLTYEISDNTSLTSEFTYQRADMYVGAAYVFGPTERGFGSVGRNFTAIDSNFPKTDIKEWSVFTNFSHKFNENWSVEAQHAYVRYDQQGFSAWVASVADNGDVLRTVGIWDALNNAQFAQLYASGDVKTGAIRHKILAGVDHSNKKYWADWNQAGVIDVNGPFNVFAPEYNISVLPEVDRSESVKTRGEGAYQGAEITGYYVQDEIGLAQDRLRLTLAARYTDAKVFAYGNEVKNDKITPRFGASFDVIPSLTVYGLYDHSFIPQLGLSASGDNFEPEDAVDIEGGIKKSFFDGKVKASLGAFQITKENILVGDPENPNFSIQLGEVQSKGIEFDLQGQVTEQLNVVLNYANTNVEITEDTNPDNVGLRVAGHAKHITNGWFNYGFKDESILKGFGISLGYQYQVDRSSWNWGADNESALPDYFRLDGAVSWRNSNFHVRLNVNNILDEYLYSGSAFSNYLYWQSEPGINGRLSVSYTF</sequence>
<evidence type="ECO:0000256" key="15">
    <source>
        <dbReference type="RuleBase" id="RU003357"/>
    </source>
</evidence>
<keyword evidence="11 14" id="KW-0472">Membrane</keyword>
<keyword evidence="9" id="KW-0406">Ion transport</keyword>
<dbReference type="Gene3D" id="2.40.170.20">
    <property type="entry name" value="TonB-dependent receptor, beta-barrel domain"/>
    <property type="match status" value="1"/>
</dbReference>
<keyword evidence="13 14" id="KW-0998">Cell outer membrane</keyword>
<dbReference type="RefSeq" id="WP_346762636.1">
    <property type="nucleotide sequence ID" value="NZ_JAUJEB010000015.1"/>
</dbReference>
<dbReference type="SUPFAM" id="SSF56935">
    <property type="entry name" value="Porins"/>
    <property type="match status" value="1"/>
</dbReference>
<dbReference type="InterPro" id="IPR039426">
    <property type="entry name" value="TonB-dep_rcpt-like"/>
</dbReference>
<accession>A0ABT8LHL5</accession>
<evidence type="ECO:0000256" key="5">
    <source>
        <dbReference type="ARBA" id="ARBA00022496"/>
    </source>
</evidence>
<dbReference type="PROSITE" id="PS52016">
    <property type="entry name" value="TONB_DEPENDENT_REC_3"/>
    <property type="match status" value="1"/>
</dbReference>
<dbReference type="SUPFAM" id="SSF49464">
    <property type="entry name" value="Carboxypeptidase regulatory domain-like"/>
    <property type="match status" value="1"/>
</dbReference>
<evidence type="ECO:0000256" key="11">
    <source>
        <dbReference type="ARBA" id="ARBA00023136"/>
    </source>
</evidence>
<keyword evidence="6 14" id="KW-0812">Transmembrane</keyword>
<evidence type="ECO:0000256" key="4">
    <source>
        <dbReference type="ARBA" id="ARBA00022452"/>
    </source>
</evidence>
<gene>
    <name evidence="18" type="ORF">QQ020_34820</name>
</gene>
<evidence type="ECO:0000256" key="9">
    <source>
        <dbReference type="ARBA" id="ARBA00023065"/>
    </source>
</evidence>
<dbReference type="EMBL" id="JAUJEB010000015">
    <property type="protein sequence ID" value="MDN5217299.1"/>
    <property type="molecule type" value="Genomic_DNA"/>
</dbReference>
<keyword evidence="4 14" id="KW-1134">Transmembrane beta strand</keyword>
<keyword evidence="3 14" id="KW-0813">Transport</keyword>
<evidence type="ECO:0000256" key="7">
    <source>
        <dbReference type="ARBA" id="ARBA00022729"/>
    </source>
</evidence>
<dbReference type="Gene3D" id="2.60.40.1120">
    <property type="entry name" value="Carboxypeptidase-like, regulatory domain"/>
    <property type="match status" value="1"/>
</dbReference>
<name>A0ABT8LHL5_9BACT</name>
<evidence type="ECO:0000256" key="6">
    <source>
        <dbReference type="ARBA" id="ARBA00022692"/>
    </source>
</evidence>
<dbReference type="Proteomes" id="UP001172083">
    <property type="component" value="Unassembled WGS sequence"/>
</dbReference>
<dbReference type="InterPro" id="IPR000531">
    <property type="entry name" value="Beta-barrel_TonB"/>
</dbReference>
<dbReference type="CDD" id="cd01347">
    <property type="entry name" value="ligand_gated_channel"/>
    <property type="match status" value="1"/>
</dbReference>
<dbReference type="NCBIfam" id="TIGR01783">
    <property type="entry name" value="TonB-siderophor"/>
    <property type="match status" value="1"/>
</dbReference>
<dbReference type="Pfam" id="PF07715">
    <property type="entry name" value="Plug"/>
    <property type="match status" value="1"/>
</dbReference>
<evidence type="ECO:0000256" key="3">
    <source>
        <dbReference type="ARBA" id="ARBA00022448"/>
    </source>
</evidence>